<proteinExistence type="predicted"/>
<evidence type="ECO:0000313" key="1">
    <source>
        <dbReference type="EMBL" id="NNH68652.1"/>
    </source>
</evidence>
<dbReference type="RefSeq" id="WP_157552108.1">
    <property type="nucleotide sequence ID" value="NZ_JABELX010000001.1"/>
</dbReference>
<accession>A0A849BPL6</accession>
<reference evidence="1 2" key="1">
    <citation type="submission" date="2020-05" db="EMBL/GenBank/DDBJ databases">
        <title>MicrobeNet Type strains.</title>
        <authorList>
            <person name="Nicholson A.C."/>
        </authorList>
    </citation>
    <scope>NUCLEOTIDE SEQUENCE [LARGE SCALE GENOMIC DNA]</scope>
    <source>
        <strain evidence="1 2">JCM 3224</strain>
    </source>
</reference>
<name>A0A849BPL6_9NOCA</name>
<dbReference type="Proteomes" id="UP000586827">
    <property type="component" value="Unassembled WGS sequence"/>
</dbReference>
<protein>
    <submittedName>
        <fullName evidence="1">Uncharacterized protein</fullName>
    </submittedName>
</protein>
<sequence length="104" mass="10775">MSEFAVHAETAYQDAELAASMPDYLAEVSPVRDSTLNLLRAQGAALHDVPETLVDDVSTIITAAEQTATALAAGQAPGAATAPLRSKETTTARTAIAGYLLSCR</sequence>
<organism evidence="1 2">
    <name type="scientific">Nocardia uniformis</name>
    <dbReference type="NCBI Taxonomy" id="53432"/>
    <lineage>
        <taxon>Bacteria</taxon>
        <taxon>Bacillati</taxon>
        <taxon>Actinomycetota</taxon>
        <taxon>Actinomycetes</taxon>
        <taxon>Mycobacteriales</taxon>
        <taxon>Nocardiaceae</taxon>
        <taxon>Nocardia</taxon>
    </lineage>
</organism>
<keyword evidence="2" id="KW-1185">Reference proteome</keyword>
<dbReference type="EMBL" id="JABELX010000001">
    <property type="protein sequence ID" value="NNH68652.1"/>
    <property type="molecule type" value="Genomic_DNA"/>
</dbReference>
<dbReference type="AlphaFoldDB" id="A0A849BPL6"/>
<gene>
    <name evidence="1" type="ORF">HLB23_01940</name>
</gene>
<comment type="caution">
    <text evidence="1">The sequence shown here is derived from an EMBL/GenBank/DDBJ whole genome shotgun (WGS) entry which is preliminary data.</text>
</comment>
<evidence type="ECO:0000313" key="2">
    <source>
        <dbReference type="Proteomes" id="UP000586827"/>
    </source>
</evidence>